<evidence type="ECO:0000259" key="2">
    <source>
        <dbReference type="Pfam" id="PF21986"/>
    </source>
</evidence>
<evidence type="ECO:0000313" key="3">
    <source>
        <dbReference type="EMBL" id="MBL6077678.1"/>
    </source>
</evidence>
<dbReference type="Pfam" id="PF01425">
    <property type="entry name" value="Amidase"/>
    <property type="match status" value="2"/>
</dbReference>
<proteinExistence type="predicted"/>
<dbReference type="PANTHER" id="PTHR11895">
    <property type="entry name" value="TRANSAMIDASE"/>
    <property type="match status" value="1"/>
</dbReference>
<dbReference type="GO" id="GO:0004039">
    <property type="term" value="F:allophanate hydrolase activity"/>
    <property type="evidence" value="ECO:0007669"/>
    <property type="project" value="UniProtKB-EC"/>
</dbReference>
<dbReference type="NCBIfam" id="NF006043">
    <property type="entry name" value="PRK08186.1"/>
    <property type="match status" value="1"/>
</dbReference>
<dbReference type="InterPro" id="IPR053844">
    <property type="entry name" value="AH_C"/>
</dbReference>
<feature type="domain" description="Amidase" evidence="1">
    <location>
        <begin position="350"/>
        <end position="432"/>
    </location>
</feature>
<dbReference type="NCBIfam" id="TIGR02713">
    <property type="entry name" value="allophanate_hyd"/>
    <property type="match status" value="1"/>
</dbReference>
<dbReference type="EC" id="3.5.1.54" evidence="3"/>
<dbReference type="Gene3D" id="1.20.58.1700">
    <property type="match status" value="1"/>
</dbReference>
<keyword evidence="4" id="KW-1185">Reference proteome</keyword>
<sequence>MVPAAFTFPALGEFYANGGSPVAVAEAALARIAEWDDPALFLARAPDEAVLARAAALAAEGPQGRPLFGLPFVVKDNIDCAGLPTTAACPDYAYTPAADAPAVARLLAAGAVLLGKVNLDQFATGLNGTRSPHGTPRNPVVPDCIPGGSSSGSAAAVAAGIAAFSLGTDTAGSGRVPAMACNIVGLKPSLGLVPTAGVVPACRSLDCVSVFALTVADASAVLEVMAGVAGGDRYGRPAPAGWRAGPVGQPHWRLAAPLPGQLVFDTGDDAALHEAALARLGPVRRVDIAPFLDVARRLYDGAWVAERTAALRGFLAERPGSVHPVTRGILEAGLGRLTVDAWEDFHAAAEAKRLARLLFASVDALVLPTAPGVPALADLAAEPVAANSRLGTYTNFVNICDLAALAVPVGFRGDGRPFGVTLVGPAFSEARLAGLGARLHAGAGVGLGAIGGAVPAAPEPPALASDELPLLAIGAHMGGLPLNPQLVRHGGRFLGEARTAAVYRLHDLGGRPGMVRVGEGGVAVAGEVWAVPAASVGPFLAEVPPPLGFGRVEMADGSRPLGFLCEAAGVAGMPDISAMGGWRAYLAAKEGA</sequence>
<dbReference type="RefSeq" id="WP_202830765.1">
    <property type="nucleotide sequence ID" value="NZ_JAETWB010000001.1"/>
</dbReference>
<dbReference type="Proteomes" id="UP000660885">
    <property type="component" value="Unassembled WGS sequence"/>
</dbReference>
<protein>
    <submittedName>
        <fullName evidence="3">Allophanate hydrolase</fullName>
        <ecNumber evidence="3">3.5.1.54</ecNumber>
    </submittedName>
</protein>
<name>A0ABS1TZ20_9PROT</name>
<evidence type="ECO:0000313" key="4">
    <source>
        <dbReference type="Proteomes" id="UP000660885"/>
    </source>
</evidence>
<dbReference type="PANTHER" id="PTHR11895:SF169">
    <property type="entry name" value="GLUTAMYL-TRNA(GLN) AMIDOTRANSFERASE"/>
    <property type="match status" value="1"/>
</dbReference>
<reference evidence="3 4" key="1">
    <citation type="submission" date="2021-01" db="EMBL/GenBank/DDBJ databases">
        <title>Belnapia mucosa sp. nov. and Belnapia arida sp. nov., isolated from the Tabernas Desert (Almeria, Spain).</title>
        <authorList>
            <person name="Molina-Menor E."/>
            <person name="Vidal-Verdu A."/>
            <person name="Calonge A."/>
            <person name="Satari L."/>
            <person name="Pereto J."/>
            <person name="Porcar M."/>
        </authorList>
    </citation>
    <scope>NUCLEOTIDE SEQUENCE [LARGE SCALE GENOMIC DNA]</scope>
    <source>
        <strain evidence="3 4">T18</strain>
    </source>
</reference>
<dbReference type="Pfam" id="PF21986">
    <property type="entry name" value="AH_C"/>
    <property type="match status" value="1"/>
</dbReference>
<dbReference type="InterPro" id="IPR023631">
    <property type="entry name" value="Amidase_dom"/>
</dbReference>
<gene>
    <name evidence="3" type="primary">atzF</name>
    <name evidence="3" type="ORF">JMJ56_06640</name>
</gene>
<accession>A0ABS1TZ20</accession>
<dbReference type="SUPFAM" id="SSF75304">
    <property type="entry name" value="Amidase signature (AS) enzymes"/>
    <property type="match status" value="1"/>
</dbReference>
<keyword evidence="3" id="KW-0378">Hydrolase</keyword>
<comment type="caution">
    <text evidence="3">The sequence shown here is derived from an EMBL/GenBank/DDBJ whole genome shotgun (WGS) entry which is preliminary data.</text>
</comment>
<evidence type="ECO:0000259" key="1">
    <source>
        <dbReference type="Pfam" id="PF01425"/>
    </source>
</evidence>
<organism evidence="3 4">
    <name type="scientific">Belnapia arida</name>
    <dbReference type="NCBI Taxonomy" id="2804533"/>
    <lineage>
        <taxon>Bacteria</taxon>
        <taxon>Pseudomonadati</taxon>
        <taxon>Pseudomonadota</taxon>
        <taxon>Alphaproteobacteria</taxon>
        <taxon>Acetobacterales</taxon>
        <taxon>Roseomonadaceae</taxon>
        <taxon>Belnapia</taxon>
    </lineage>
</organism>
<dbReference type="EMBL" id="JAETWB010000001">
    <property type="protein sequence ID" value="MBL6077678.1"/>
    <property type="molecule type" value="Genomic_DNA"/>
</dbReference>
<dbReference type="InterPro" id="IPR000120">
    <property type="entry name" value="Amidase"/>
</dbReference>
<dbReference type="InterPro" id="IPR036928">
    <property type="entry name" value="AS_sf"/>
</dbReference>
<feature type="domain" description="Amidase" evidence="1">
    <location>
        <begin position="24"/>
        <end position="232"/>
    </location>
</feature>
<dbReference type="InterPro" id="IPR014085">
    <property type="entry name" value="Allophanate_hydrolase"/>
</dbReference>
<feature type="domain" description="Allophanate hydrolase C-terminal" evidence="2">
    <location>
        <begin position="470"/>
        <end position="587"/>
    </location>
</feature>
<dbReference type="Gene3D" id="3.10.490.10">
    <property type="entry name" value="Gamma-glutamyl cyclotransferase-like"/>
    <property type="match status" value="1"/>
</dbReference>
<dbReference type="Gene3D" id="3.90.1300.10">
    <property type="entry name" value="Amidase signature (AS) domain"/>
    <property type="match status" value="1"/>
</dbReference>